<dbReference type="InterPro" id="IPR017907">
    <property type="entry name" value="Znf_RING_CS"/>
</dbReference>
<evidence type="ECO:0000256" key="3">
    <source>
        <dbReference type="ARBA" id="ARBA00022833"/>
    </source>
</evidence>
<reference evidence="6 7" key="1">
    <citation type="submission" date="2017-10" db="EMBL/GenBank/DDBJ databases">
        <title>Comparative genomics in systemic dimorphic fungi from Ajellomycetaceae.</title>
        <authorList>
            <person name="Munoz J.F."/>
            <person name="Mcewen J.G."/>
            <person name="Clay O.K."/>
            <person name="Cuomo C.A."/>
        </authorList>
    </citation>
    <scope>NUCLEOTIDE SEQUENCE [LARGE SCALE GENOMIC DNA]</scope>
    <source>
        <strain evidence="6 7">UAMH7299</strain>
    </source>
</reference>
<keyword evidence="1" id="KW-0479">Metal-binding</keyword>
<sequence>MTSLTNFKRQMEHYVQRHNNDGSMKSTVCPVCTRPFYLPFRWGKECPHTVCLECLWKSLQAYDENRRPSQPSHDPITACPICRSTEYEFEFDEEMEQYMLTNSIDPERTSKEYQALHIRFLYICMCGVNPDSVMIVDLDDELNKVVFADRDLSSSSEPAIPDALLVSFDTQLKTPQPKNFNDDPTDQKINALLNLRDHIPVRKLRGHLQRVQFAAPNMQGELVYNIPNYYKW</sequence>
<dbReference type="Gene3D" id="3.30.40.10">
    <property type="entry name" value="Zinc/RING finger domain, C3HC4 (zinc finger)"/>
    <property type="match status" value="1"/>
</dbReference>
<dbReference type="PROSITE" id="PS50089">
    <property type="entry name" value="ZF_RING_2"/>
    <property type="match status" value="1"/>
</dbReference>
<evidence type="ECO:0000256" key="4">
    <source>
        <dbReference type="PROSITE-ProRule" id="PRU00175"/>
    </source>
</evidence>
<keyword evidence="7" id="KW-1185">Reference proteome</keyword>
<organism evidence="6 7">
    <name type="scientific">Polytolypa hystricis (strain UAMH7299)</name>
    <dbReference type="NCBI Taxonomy" id="1447883"/>
    <lineage>
        <taxon>Eukaryota</taxon>
        <taxon>Fungi</taxon>
        <taxon>Dikarya</taxon>
        <taxon>Ascomycota</taxon>
        <taxon>Pezizomycotina</taxon>
        <taxon>Eurotiomycetes</taxon>
        <taxon>Eurotiomycetidae</taxon>
        <taxon>Onygenales</taxon>
        <taxon>Onygenales incertae sedis</taxon>
        <taxon>Polytolypa</taxon>
    </lineage>
</organism>
<feature type="domain" description="RING-type" evidence="5">
    <location>
        <begin position="29"/>
        <end position="83"/>
    </location>
</feature>
<dbReference type="AlphaFoldDB" id="A0A2B7WSD6"/>
<evidence type="ECO:0000313" key="6">
    <source>
        <dbReference type="EMBL" id="PGG99695.1"/>
    </source>
</evidence>
<evidence type="ECO:0000259" key="5">
    <source>
        <dbReference type="PROSITE" id="PS50089"/>
    </source>
</evidence>
<keyword evidence="3" id="KW-0862">Zinc</keyword>
<comment type="caution">
    <text evidence="6">The sequence shown here is derived from an EMBL/GenBank/DDBJ whole genome shotgun (WGS) entry which is preliminary data.</text>
</comment>
<dbReference type="PROSITE" id="PS00518">
    <property type="entry name" value="ZF_RING_1"/>
    <property type="match status" value="1"/>
</dbReference>
<dbReference type="Proteomes" id="UP000224634">
    <property type="component" value="Unassembled WGS sequence"/>
</dbReference>
<gene>
    <name evidence="6" type="ORF">AJ80_09309</name>
</gene>
<accession>A0A2B7WSD6</accession>
<dbReference type="InterPro" id="IPR013083">
    <property type="entry name" value="Znf_RING/FYVE/PHD"/>
</dbReference>
<dbReference type="OrthoDB" id="4205932at2759"/>
<dbReference type="InterPro" id="IPR001841">
    <property type="entry name" value="Znf_RING"/>
</dbReference>
<dbReference type="EMBL" id="PDNA01000266">
    <property type="protein sequence ID" value="PGG99695.1"/>
    <property type="molecule type" value="Genomic_DNA"/>
</dbReference>
<evidence type="ECO:0000256" key="2">
    <source>
        <dbReference type="ARBA" id="ARBA00022771"/>
    </source>
</evidence>
<name>A0A2B7WSD6_POLH7</name>
<dbReference type="SUPFAM" id="SSF57850">
    <property type="entry name" value="RING/U-box"/>
    <property type="match status" value="1"/>
</dbReference>
<evidence type="ECO:0000313" key="7">
    <source>
        <dbReference type="Proteomes" id="UP000224634"/>
    </source>
</evidence>
<dbReference type="STRING" id="1447883.A0A2B7WSD6"/>
<keyword evidence="2 4" id="KW-0863">Zinc-finger</keyword>
<protein>
    <recommendedName>
        <fullName evidence="5">RING-type domain-containing protein</fullName>
    </recommendedName>
</protein>
<dbReference type="GO" id="GO:0008270">
    <property type="term" value="F:zinc ion binding"/>
    <property type="evidence" value="ECO:0007669"/>
    <property type="project" value="UniProtKB-KW"/>
</dbReference>
<proteinExistence type="predicted"/>
<evidence type="ECO:0000256" key="1">
    <source>
        <dbReference type="ARBA" id="ARBA00022723"/>
    </source>
</evidence>